<proteinExistence type="predicted"/>
<protein>
    <submittedName>
        <fullName evidence="2">EF-hand domain-containing protein</fullName>
    </submittedName>
</protein>
<dbReference type="InterPro" id="IPR018247">
    <property type="entry name" value="EF_Hand_1_Ca_BS"/>
</dbReference>
<name>A0ABW7ZAV8_9ACTN</name>
<dbReference type="Gene3D" id="1.10.238.10">
    <property type="entry name" value="EF-hand"/>
    <property type="match status" value="1"/>
</dbReference>
<evidence type="ECO:0000259" key="1">
    <source>
        <dbReference type="PROSITE" id="PS50222"/>
    </source>
</evidence>
<keyword evidence="3" id="KW-1185">Reference proteome</keyword>
<dbReference type="InterPro" id="IPR002048">
    <property type="entry name" value="EF_hand_dom"/>
</dbReference>
<dbReference type="SUPFAM" id="SSF47473">
    <property type="entry name" value="EF-hand"/>
    <property type="match status" value="1"/>
</dbReference>
<reference evidence="2 3" key="1">
    <citation type="submission" date="2024-10" db="EMBL/GenBank/DDBJ databases">
        <title>The Natural Products Discovery Center: Release of the First 8490 Sequenced Strains for Exploring Actinobacteria Biosynthetic Diversity.</title>
        <authorList>
            <person name="Kalkreuter E."/>
            <person name="Kautsar S.A."/>
            <person name="Yang D."/>
            <person name="Bader C.D."/>
            <person name="Teijaro C.N."/>
            <person name="Fluegel L."/>
            <person name="Davis C.M."/>
            <person name="Simpson J.R."/>
            <person name="Lauterbach L."/>
            <person name="Steele A.D."/>
            <person name="Gui C."/>
            <person name="Meng S."/>
            <person name="Li G."/>
            <person name="Viehrig K."/>
            <person name="Ye F."/>
            <person name="Su P."/>
            <person name="Kiefer A.F."/>
            <person name="Nichols A."/>
            <person name="Cepeda A.J."/>
            <person name="Yan W."/>
            <person name="Fan B."/>
            <person name="Jiang Y."/>
            <person name="Adhikari A."/>
            <person name="Zheng C.-J."/>
            <person name="Schuster L."/>
            <person name="Cowan T.M."/>
            <person name="Smanski M.J."/>
            <person name="Chevrette M.G."/>
            <person name="De Carvalho L.P.S."/>
            <person name="Shen B."/>
        </authorList>
    </citation>
    <scope>NUCLEOTIDE SEQUENCE [LARGE SCALE GENOMIC DNA]</scope>
    <source>
        <strain evidence="2 3">NPDC050545</strain>
    </source>
</reference>
<dbReference type="Proteomes" id="UP001612741">
    <property type="component" value="Unassembled WGS sequence"/>
</dbReference>
<feature type="domain" description="EF-hand" evidence="1">
    <location>
        <begin position="7"/>
        <end position="42"/>
    </location>
</feature>
<accession>A0ABW7ZAV8</accession>
<dbReference type="PROSITE" id="PS50222">
    <property type="entry name" value="EF_HAND_2"/>
    <property type="match status" value="2"/>
</dbReference>
<evidence type="ECO:0000313" key="2">
    <source>
        <dbReference type="EMBL" id="MFI6503884.1"/>
    </source>
</evidence>
<dbReference type="Pfam" id="PF13499">
    <property type="entry name" value="EF-hand_7"/>
    <property type="match status" value="1"/>
</dbReference>
<comment type="caution">
    <text evidence="2">The sequence shown here is derived from an EMBL/GenBank/DDBJ whole genome shotgun (WGS) entry which is preliminary data.</text>
</comment>
<dbReference type="CDD" id="cd00051">
    <property type="entry name" value="EFh"/>
    <property type="match status" value="1"/>
</dbReference>
<organism evidence="2 3">
    <name type="scientific">Nonomuraea typhae</name>
    <dbReference type="NCBI Taxonomy" id="2603600"/>
    <lineage>
        <taxon>Bacteria</taxon>
        <taxon>Bacillati</taxon>
        <taxon>Actinomycetota</taxon>
        <taxon>Actinomycetes</taxon>
        <taxon>Streptosporangiales</taxon>
        <taxon>Streptosporangiaceae</taxon>
        <taxon>Nonomuraea</taxon>
    </lineage>
</organism>
<evidence type="ECO:0000313" key="3">
    <source>
        <dbReference type="Proteomes" id="UP001612741"/>
    </source>
</evidence>
<feature type="domain" description="EF-hand" evidence="1">
    <location>
        <begin position="91"/>
        <end position="126"/>
    </location>
</feature>
<dbReference type="InterPro" id="IPR011992">
    <property type="entry name" value="EF-hand-dom_pair"/>
</dbReference>
<dbReference type="PROSITE" id="PS00018">
    <property type="entry name" value="EF_HAND_1"/>
    <property type="match status" value="3"/>
</dbReference>
<sequence>MGTLAPLQRRKLAGRFALLDRDGDGTLTEADVLALAERICTRLHPPADLQRQIHAACAELWAHLAEADLDGDARVCFEEYALAASTHPDGTVVRLAEAVFRTLDTDGSGSLEAGEYAVLLEVMGGSPHETAAVLARLDFDGTGTIERQEFLAACLDYFVSTDPTAPGNWVFGTPAAPGPPGAAGSHNRKL</sequence>
<dbReference type="EMBL" id="JBITGY010000013">
    <property type="protein sequence ID" value="MFI6503884.1"/>
    <property type="molecule type" value="Genomic_DNA"/>
</dbReference>
<gene>
    <name evidence="2" type="ORF">ACIBG2_41320</name>
</gene>
<dbReference type="RefSeq" id="WP_397089648.1">
    <property type="nucleotide sequence ID" value="NZ_JBITGY010000013.1"/>
</dbReference>
<dbReference type="SMART" id="SM00054">
    <property type="entry name" value="EFh"/>
    <property type="match status" value="4"/>
</dbReference>